<feature type="domain" description="Heterokaryon incompatibility" evidence="2">
    <location>
        <begin position="46"/>
        <end position="221"/>
    </location>
</feature>
<dbReference type="EMBL" id="LT882686">
    <property type="protein sequence ID" value="SMY29177.1"/>
    <property type="molecule type" value="Genomic_DNA"/>
</dbReference>
<organism evidence="3 4">
    <name type="scientific">Zymoseptoria tritici ST99CH_1A5</name>
    <dbReference type="NCBI Taxonomy" id="1276529"/>
    <lineage>
        <taxon>Eukaryota</taxon>
        <taxon>Fungi</taxon>
        <taxon>Dikarya</taxon>
        <taxon>Ascomycota</taxon>
        <taxon>Pezizomycotina</taxon>
        <taxon>Dothideomycetes</taxon>
        <taxon>Dothideomycetidae</taxon>
        <taxon>Mycosphaerellales</taxon>
        <taxon>Mycosphaerellaceae</taxon>
        <taxon>Zymoseptoria</taxon>
    </lineage>
</organism>
<dbReference type="Proteomes" id="UP000215453">
    <property type="component" value="Chromosome 11"/>
</dbReference>
<reference evidence="3 4" key="1">
    <citation type="submission" date="2016-10" db="EMBL/GenBank/DDBJ databases">
        <authorList>
            <person name="Varghese N."/>
        </authorList>
    </citation>
    <scope>NUCLEOTIDE SEQUENCE [LARGE SCALE GENOMIC DNA]</scope>
</reference>
<dbReference type="Pfam" id="PF06985">
    <property type="entry name" value="HET"/>
    <property type="match status" value="1"/>
</dbReference>
<protein>
    <recommendedName>
        <fullName evidence="2">Heterokaryon incompatibility domain-containing protein</fullName>
    </recommendedName>
</protein>
<proteinExistence type="predicted"/>
<dbReference type="InterPro" id="IPR010730">
    <property type="entry name" value="HET"/>
</dbReference>
<dbReference type="AlphaFoldDB" id="A0A1Y6LXS0"/>
<name>A0A1Y6LXS0_ZYMTR</name>
<accession>A0A1Y6LXS0</accession>
<evidence type="ECO:0000313" key="3">
    <source>
        <dbReference type="EMBL" id="SMY29177.1"/>
    </source>
</evidence>
<evidence type="ECO:0000256" key="1">
    <source>
        <dbReference type="SAM" id="MobiDB-lite"/>
    </source>
</evidence>
<dbReference type="InterPro" id="IPR052895">
    <property type="entry name" value="HetReg/Transcr_Mod"/>
</dbReference>
<dbReference type="PANTHER" id="PTHR24148:SF73">
    <property type="entry name" value="HET DOMAIN PROTEIN (AFU_ORTHOLOGUE AFUA_8G01020)"/>
    <property type="match status" value="1"/>
</dbReference>
<dbReference type="PANTHER" id="PTHR24148">
    <property type="entry name" value="ANKYRIN REPEAT DOMAIN-CONTAINING PROTEIN 39 HOMOLOG-RELATED"/>
    <property type="match status" value="1"/>
</dbReference>
<gene>
    <name evidence="3" type="ORF">ZT1A5_G10624</name>
</gene>
<sequence length="762" mass="85862">MEVPPSLYIDRLGPNQVRMIRVQSELQDGKVVCAMTIEDLSSGLGFSALSYTWHNALEYHDWSSGSPVRDDPLMKIYCNGETCWVSHNLFQALDQVRRKRLRRLIWIDALCINQDPDDQTEKTQQIQLMGSIYATALEVLIWLGKEDLRNNSTVAVDLLRVLGDLKPEQRKTVRPDGISDAKVASKVAAIYAADLDYRACWIALAKFFRRTWFTRAWVIQEVILAKNKIVWCGDLEIKWKALREVSGWLAQTEWKDRFVDPKFLRDLGPDPRLGAAAKIGGTEDDIKAMTEKSKGEHEQHDLFLDTLIRAREFDCQKARDKVYCCYGIGLRCWPKDFHFPEPDYSKSLGQAYTQTARAVLEMSNNLHILAYSESLRSAALQAEGKAVPSWVPDWSVKDKVGLGITGYRRYWAGDNLLQRIEFADREQLVLRLRVTQVGTVAAIGNTKQQLRECSNLDATAELLRPMPDMYPTLDEPTRPDKMSGTEDSRQDLTEAFWRTIMFNTGWGKTCPANSAMSNAFRSWMQLKPGGDIIFGALDRSSAVAGTLRAFEQLKLASCTLEADIREFDTAFSLRVCLRVFRTAGGLLGCGAEAILPGDSVFIVPGSRVPLILRKQEGVQDIGLWERLTCMGLCMDRSCPSLQLSTFKLSSNSSEKRLGKLDRDGEEFGGGKRQGYHYAAAPSPGKGTEDRLLFEAQPKTRYNCAAELSVTIRDHSESIIFQASDLAHFLSVGPLVWDKLRPTEVMNHFHGQHPLPTFKHLTS</sequence>
<evidence type="ECO:0000259" key="2">
    <source>
        <dbReference type="Pfam" id="PF06985"/>
    </source>
</evidence>
<feature type="compositionally biased region" description="Basic and acidic residues" evidence="1">
    <location>
        <begin position="475"/>
        <end position="487"/>
    </location>
</feature>
<feature type="region of interest" description="Disordered" evidence="1">
    <location>
        <begin position="467"/>
        <end position="487"/>
    </location>
</feature>
<evidence type="ECO:0000313" key="4">
    <source>
        <dbReference type="Proteomes" id="UP000215453"/>
    </source>
</evidence>